<proteinExistence type="predicted"/>
<reference evidence="3 4" key="1">
    <citation type="submission" date="2018-08" db="EMBL/GenBank/DDBJ databases">
        <title>Genomic investigation of the strawberry pathogen Phytophthora fragariae indicates pathogenicity is determined by transcriptional variation in three key races.</title>
        <authorList>
            <person name="Adams T.M."/>
            <person name="Armitage A.D."/>
            <person name="Sobczyk M.K."/>
            <person name="Bates H.J."/>
            <person name="Dunwell J.M."/>
            <person name="Nellist C.F."/>
            <person name="Harrison R.J."/>
        </authorList>
    </citation>
    <scope>NUCLEOTIDE SEQUENCE [LARGE SCALE GENOMIC DNA]</scope>
    <source>
        <strain evidence="3 4">SCRP333</strain>
    </source>
</reference>
<feature type="region of interest" description="Disordered" evidence="1">
    <location>
        <begin position="48"/>
        <end position="74"/>
    </location>
</feature>
<dbReference type="EMBL" id="QXFT01002881">
    <property type="protein sequence ID" value="KAE9291958.1"/>
    <property type="molecule type" value="Genomic_DNA"/>
</dbReference>
<sequence length="244" mass="28451">MSSRHQQHRWRPEDSRVISQLLHVDQRCSCREMTATMTTPRAPAAMTTLTASNDDGGRRGRRQPVTRPGDGDFYRNRRRTIRDLDLPTLQTSVTTWIPHVDLALEKARLPGRGEWTDQELYYILGNKLQDSPARWWVQLDRKLRDNERTWSRPKSSLLRRYGERPDKAMADWHVVQQRMMPGETYAEFAAALRDLGGNNMIRERVLLAQFYRSLDRTTRLLVKQRPKPATLEKAVDKATEINAD</sequence>
<keyword evidence="4" id="KW-1185">Reference proteome</keyword>
<accession>A0A6A4CMK9</accession>
<evidence type="ECO:0000313" key="3">
    <source>
        <dbReference type="EMBL" id="KAE9291958.1"/>
    </source>
</evidence>
<evidence type="ECO:0000256" key="1">
    <source>
        <dbReference type="SAM" id="MobiDB-lite"/>
    </source>
</evidence>
<dbReference type="InterPro" id="IPR005162">
    <property type="entry name" value="Retrotrans_gag_dom"/>
</dbReference>
<feature type="domain" description="Retrotransposon gag" evidence="2">
    <location>
        <begin position="127"/>
        <end position="215"/>
    </location>
</feature>
<organism evidence="3 4">
    <name type="scientific">Phytophthora rubi</name>
    <dbReference type="NCBI Taxonomy" id="129364"/>
    <lineage>
        <taxon>Eukaryota</taxon>
        <taxon>Sar</taxon>
        <taxon>Stramenopiles</taxon>
        <taxon>Oomycota</taxon>
        <taxon>Peronosporomycetes</taxon>
        <taxon>Peronosporales</taxon>
        <taxon>Peronosporaceae</taxon>
        <taxon>Phytophthora</taxon>
    </lineage>
</organism>
<gene>
    <name evidence="3" type="ORF">PR003_g24890</name>
</gene>
<evidence type="ECO:0000313" key="4">
    <source>
        <dbReference type="Proteomes" id="UP000434957"/>
    </source>
</evidence>
<evidence type="ECO:0000259" key="2">
    <source>
        <dbReference type="Pfam" id="PF03732"/>
    </source>
</evidence>
<dbReference type="Pfam" id="PF03732">
    <property type="entry name" value="Retrotrans_gag"/>
    <property type="match status" value="1"/>
</dbReference>
<dbReference type="AlphaFoldDB" id="A0A6A4CMK9"/>
<comment type="caution">
    <text evidence="3">The sequence shown here is derived from an EMBL/GenBank/DDBJ whole genome shotgun (WGS) entry which is preliminary data.</text>
</comment>
<protein>
    <recommendedName>
        <fullName evidence="2">Retrotransposon gag domain-containing protein</fullName>
    </recommendedName>
</protein>
<dbReference type="Proteomes" id="UP000434957">
    <property type="component" value="Unassembled WGS sequence"/>
</dbReference>
<name>A0A6A4CMK9_9STRA</name>